<reference evidence="11 12" key="1">
    <citation type="submission" date="2017-04" db="EMBL/GenBank/DDBJ databases">
        <authorList>
            <person name="Afonso C.L."/>
            <person name="Miller P.J."/>
            <person name="Scott M.A."/>
            <person name="Spackman E."/>
            <person name="Goraichik I."/>
            <person name="Dimitrov K.M."/>
            <person name="Suarez D.L."/>
            <person name="Swayne D.E."/>
        </authorList>
    </citation>
    <scope>NUCLEOTIDE SEQUENCE [LARGE SCALE GENOMIC DNA]</scope>
    <source>
        <strain evidence="11 12">DSM 26133</strain>
    </source>
</reference>
<comment type="pathway">
    <text evidence="3 9">Amino-acid biosynthesis; L-histidine biosynthesis; L-histidine from 5-phospho-alpha-D-ribose 1-diphosphate: step 4/9.</text>
</comment>
<dbReference type="EC" id="5.3.1.16" evidence="9"/>
<evidence type="ECO:0000256" key="10">
    <source>
        <dbReference type="RuleBase" id="RU003657"/>
    </source>
</evidence>
<name>A0A1W2GBT6_REIFA</name>
<evidence type="ECO:0000256" key="2">
    <source>
        <dbReference type="ARBA" id="ARBA00004496"/>
    </source>
</evidence>
<dbReference type="InterPro" id="IPR023016">
    <property type="entry name" value="HisA/PriA"/>
</dbReference>
<comment type="catalytic activity">
    <reaction evidence="1 9">
        <text>1-(5-phospho-beta-D-ribosyl)-5-[(5-phospho-beta-D-ribosylamino)methylideneamino]imidazole-4-carboxamide = 5-[(5-phospho-1-deoxy-D-ribulos-1-ylimino)methylamino]-1-(5-phospho-beta-D-ribosyl)imidazole-4-carboxamide</text>
        <dbReference type="Rhea" id="RHEA:15469"/>
        <dbReference type="ChEBI" id="CHEBI:58435"/>
        <dbReference type="ChEBI" id="CHEBI:58525"/>
        <dbReference type="EC" id="5.3.1.16"/>
    </reaction>
</comment>
<evidence type="ECO:0000256" key="4">
    <source>
        <dbReference type="ARBA" id="ARBA00009667"/>
    </source>
</evidence>
<evidence type="ECO:0000256" key="8">
    <source>
        <dbReference type="ARBA" id="ARBA00023235"/>
    </source>
</evidence>
<gene>
    <name evidence="9" type="primary">hisA</name>
    <name evidence="11" type="ORF">SAMN04488029_1852</name>
</gene>
<dbReference type="GO" id="GO:0000162">
    <property type="term" value="P:L-tryptophan biosynthetic process"/>
    <property type="evidence" value="ECO:0007669"/>
    <property type="project" value="TreeGrafter"/>
</dbReference>
<evidence type="ECO:0000256" key="1">
    <source>
        <dbReference type="ARBA" id="ARBA00000901"/>
    </source>
</evidence>
<evidence type="ECO:0000313" key="11">
    <source>
        <dbReference type="EMBL" id="SMD34127.1"/>
    </source>
</evidence>
<keyword evidence="12" id="KW-1185">Reference proteome</keyword>
<dbReference type="Gene3D" id="3.20.20.70">
    <property type="entry name" value="Aldolase class I"/>
    <property type="match status" value="1"/>
</dbReference>
<dbReference type="EMBL" id="FWYF01000002">
    <property type="protein sequence ID" value="SMD34127.1"/>
    <property type="molecule type" value="Genomic_DNA"/>
</dbReference>
<dbReference type="InterPro" id="IPR013785">
    <property type="entry name" value="Aldolase_TIM"/>
</dbReference>
<keyword evidence="8 9" id="KW-0413">Isomerase</keyword>
<feature type="active site" description="Proton donor" evidence="9">
    <location>
        <position position="130"/>
    </location>
</feature>
<dbReference type="InterPro" id="IPR011060">
    <property type="entry name" value="RibuloseP-bd_barrel"/>
</dbReference>
<dbReference type="GO" id="GO:0003949">
    <property type="term" value="F:1-(5-phosphoribosyl)-5-[(5-phosphoribosylamino)methylideneamino]imidazole-4-carboxamide isomerase activity"/>
    <property type="evidence" value="ECO:0007669"/>
    <property type="project" value="UniProtKB-UniRule"/>
</dbReference>
<dbReference type="PANTHER" id="PTHR43090:SF2">
    <property type="entry name" value="1-(5-PHOSPHORIBOSYL)-5-[(5-PHOSPHORIBOSYLAMINO)METHYLIDENEAMINO] IMIDAZOLE-4-CARBOXAMIDE ISOMERASE"/>
    <property type="match status" value="1"/>
</dbReference>
<keyword evidence="7 9" id="KW-0368">Histidine biosynthesis</keyword>
<evidence type="ECO:0000256" key="6">
    <source>
        <dbReference type="ARBA" id="ARBA00022605"/>
    </source>
</evidence>
<keyword evidence="6 9" id="KW-0028">Amino-acid biosynthesis</keyword>
<dbReference type="SUPFAM" id="SSF51366">
    <property type="entry name" value="Ribulose-phoshate binding barrel"/>
    <property type="match status" value="1"/>
</dbReference>
<dbReference type="InterPro" id="IPR044524">
    <property type="entry name" value="Isoase_HisA-like"/>
</dbReference>
<protein>
    <recommendedName>
        <fullName evidence="9">1-(5-phosphoribosyl)-5-[(5-phosphoribosylamino)methylideneamino] imidazole-4-carboxamide isomerase</fullName>
        <ecNumber evidence="9">5.3.1.16</ecNumber>
    </recommendedName>
    <alternativeName>
        <fullName evidence="9">Phosphoribosylformimino-5-aminoimidazole carboxamide ribotide isomerase</fullName>
    </alternativeName>
</protein>
<dbReference type="GO" id="GO:0005737">
    <property type="term" value="C:cytoplasm"/>
    <property type="evidence" value="ECO:0007669"/>
    <property type="project" value="UniProtKB-SubCell"/>
</dbReference>
<accession>A0A1W2GBT6</accession>
<comment type="similarity">
    <text evidence="4 9 10">Belongs to the HisA/HisF family.</text>
</comment>
<dbReference type="Proteomes" id="UP000192472">
    <property type="component" value="Unassembled WGS sequence"/>
</dbReference>
<dbReference type="RefSeq" id="WP_084372533.1">
    <property type="nucleotide sequence ID" value="NZ_FWYF01000002.1"/>
</dbReference>
<dbReference type="PANTHER" id="PTHR43090">
    <property type="entry name" value="1-(5-PHOSPHORIBOSYL)-5-[(5-PHOSPHORIBOSYLAMINO)METHYLIDENEAMINO] IMIDAZOLE-4-CARBOXAMIDE ISOMERASE"/>
    <property type="match status" value="1"/>
</dbReference>
<organism evidence="11 12">
    <name type="scientific">Reichenbachiella faecimaris</name>
    <dbReference type="NCBI Taxonomy" id="692418"/>
    <lineage>
        <taxon>Bacteria</taxon>
        <taxon>Pseudomonadati</taxon>
        <taxon>Bacteroidota</taxon>
        <taxon>Cytophagia</taxon>
        <taxon>Cytophagales</taxon>
        <taxon>Reichenbachiellaceae</taxon>
        <taxon>Reichenbachiella</taxon>
    </lineage>
</organism>
<dbReference type="OrthoDB" id="9807749at2"/>
<evidence type="ECO:0000313" key="12">
    <source>
        <dbReference type="Proteomes" id="UP000192472"/>
    </source>
</evidence>
<dbReference type="CDD" id="cd04732">
    <property type="entry name" value="HisA"/>
    <property type="match status" value="1"/>
</dbReference>
<evidence type="ECO:0000256" key="7">
    <source>
        <dbReference type="ARBA" id="ARBA00023102"/>
    </source>
</evidence>
<dbReference type="UniPathway" id="UPA00031">
    <property type="reaction ID" value="UER00009"/>
</dbReference>
<dbReference type="STRING" id="692418.SAMN04488029_1852"/>
<proteinExistence type="inferred from homology"/>
<dbReference type="FunFam" id="3.20.20.70:FF:000009">
    <property type="entry name" value="1-(5-phosphoribosyl)-5-[(5-phosphoribosylamino)methylideneamino] imidazole-4-carboxamide isomerase"/>
    <property type="match status" value="1"/>
</dbReference>
<evidence type="ECO:0000256" key="9">
    <source>
        <dbReference type="HAMAP-Rule" id="MF_01014"/>
    </source>
</evidence>
<dbReference type="AlphaFoldDB" id="A0A1W2GBT6"/>
<keyword evidence="5 9" id="KW-0963">Cytoplasm</keyword>
<sequence>MLLVPSISIKDGKVTRLTRGDYSSGKIYDQSPVDLARQFEDHGINRLHLIDLDGAKKGTPVNYHILEMMSGYTDMAINFSGGIHTDGDITKSFEYGAESITSATIAVYNADLFSSWMMSYGREKIALGADTLDGLIRVGGWQKGTKIDIFEHIDYFYSRGLKYLKTTDISKEGALEGPAFDLYKSVLDQFPNLCLFASGGIRNVDDIRKLQDLGVYGVIFGKAFYEGKITLDDMDQFAVAVN</sequence>
<dbReference type="Pfam" id="PF00977">
    <property type="entry name" value="His_biosynth"/>
    <property type="match status" value="1"/>
</dbReference>
<dbReference type="HAMAP" id="MF_01014">
    <property type="entry name" value="HisA"/>
    <property type="match status" value="1"/>
</dbReference>
<evidence type="ECO:0000256" key="5">
    <source>
        <dbReference type="ARBA" id="ARBA00022490"/>
    </source>
</evidence>
<comment type="caution">
    <text evidence="9">Lacks conserved residue(s) required for the propagation of feature annotation.</text>
</comment>
<evidence type="ECO:0000256" key="3">
    <source>
        <dbReference type="ARBA" id="ARBA00005133"/>
    </source>
</evidence>
<comment type="subcellular location">
    <subcellularLocation>
        <location evidence="2 9">Cytoplasm</location>
    </subcellularLocation>
</comment>
<dbReference type="InterPro" id="IPR006062">
    <property type="entry name" value="His_biosynth"/>
</dbReference>
<dbReference type="GO" id="GO:0000105">
    <property type="term" value="P:L-histidine biosynthetic process"/>
    <property type="evidence" value="ECO:0007669"/>
    <property type="project" value="UniProtKB-UniRule"/>
</dbReference>